<gene>
    <name evidence="3" type="ORF">AAGT95_01845</name>
</gene>
<sequence length="146" mass="15161">MRTLFTPARRRNTLIATCLALIVASATLVSAPAIADGVTVVDPQTGHRVRLPDNDRDGRADYVPKRLDVHVSPGLTYPRETREQRPSGGGSICHGNDGGSTLSTARRNCDPTAPAGDGGAQDAPGSATNSPSTPTRPSSSSSTQLN</sequence>
<dbReference type="Proteomes" id="UP001453229">
    <property type="component" value="Chromosome"/>
</dbReference>
<evidence type="ECO:0000313" key="3">
    <source>
        <dbReference type="EMBL" id="XAD54741.1"/>
    </source>
</evidence>
<organism evidence="3 4">
    <name type="scientific">Salinicola lusitanus</name>
    <dbReference type="NCBI Taxonomy" id="1949085"/>
    <lineage>
        <taxon>Bacteria</taxon>
        <taxon>Pseudomonadati</taxon>
        <taxon>Pseudomonadota</taxon>
        <taxon>Gammaproteobacteria</taxon>
        <taxon>Oceanospirillales</taxon>
        <taxon>Halomonadaceae</taxon>
        <taxon>Salinicola</taxon>
    </lineage>
</organism>
<feature type="signal peptide" evidence="2">
    <location>
        <begin position="1"/>
        <end position="35"/>
    </location>
</feature>
<proteinExistence type="predicted"/>
<feature type="compositionally biased region" description="Low complexity" evidence="1">
    <location>
        <begin position="110"/>
        <end position="146"/>
    </location>
</feature>
<feature type="region of interest" description="Disordered" evidence="1">
    <location>
        <begin position="45"/>
        <end position="146"/>
    </location>
</feature>
<accession>A0ABZ3CU67</accession>
<keyword evidence="4" id="KW-1185">Reference proteome</keyword>
<evidence type="ECO:0000256" key="1">
    <source>
        <dbReference type="SAM" id="MobiDB-lite"/>
    </source>
</evidence>
<feature type="compositionally biased region" description="Gly residues" evidence="1">
    <location>
        <begin position="87"/>
        <end position="98"/>
    </location>
</feature>
<evidence type="ECO:0000256" key="2">
    <source>
        <dbReference type="SAM" id="SignalP"/>
    </source>
</evidence>
<dbReference type="EMBL" id="CP151919">
    <property type="protein sequence ID" value="XAD54741.1"/>
    <property type="molecule type" value="Genomic_DNA"/>
</dbReference>
<feature type="chain" id="PRO_5047275416" description="Secreted protein" evidence="2">
    <location>
        <begin position="36"/>
        <end position="146"/>
    </location>
</feature>
<feature type="compositionally biased region" description="Basic and acidic residues" evidence="1">
    <location>
        <begin position="50"/>
        <end position="69"/>
    </location>
</feature>
<evidence type="ECO:0000313" key="4">
    <source>
        <dbReference type="Proteomes" id="UP001453229"/>
    </source>
</evidence>
<keyword evidence="2" id="KW-0732">Signal</keyword>
<name>A0ABZ3CU67_9GAMM</name>
<protein>
    <recommendedName>
        <fullName evidence="5">Secreted protein</fullName>
    </recommendedName>
</protein>
<reference evidence="3 4" key="1">
    <citation type="submission" date="2024-04" db="EMBL/GenBank/DDBJ databases">
        <title>Salinicola lusitanus LLJ914,a marine bacterium isolated from the Okinawa Trough.</title>
        <authorList>
            <person name="Li J."/>
        </authorList>
    </citation>
    <scope>NUCLEOTIDE SEQUENCE [LARGE SCALE GENOMIC DNA]</scope>
    <source>
        <strain evidence="3 4">LLJ914</strain>
    </source>
</reference>
<evidence type="ECO:0008006" key="5">
    <source>
        <dbReference type="Google" id="ProtNLM"/>
    </source>
</evidence>
<dbReference type="RefSeq" id="WP_342595333.1">
    <property type="nucleotide sequence ID" value="NZ_CP151919.1"/>
</dbReference>